<dbReference type="GO" id="GO:0043005">
    <property type="term" value="C:neuron projection"/>
    <property type="evidence" value="ECO:0007669"/>
    <property type="project" value="TreeGrafter"/>
</dbReference>
<dbReference type="InterPro" id="IPR017452">
    <property type="entry name" value="GPCR_Rhodpsn_7TM"/>
</dbReference>
<evidence type="ECO:0000256" key="7">
    <source>
        <dbReference type="ARBA" id="ARBA00023170"/>
    </source>
</evidence>
<feature type="transmembrane region" description="Helical" evidence="9">
    <location>
        <begin position="17"/>
        <end position="37"/>
    </location>
</feature>
<dbReference type="EMBL" id="CAJNOJ010000394">
    <property type="protein sequence ID" value="CAF1431480.1"/>
    <property type="molecule type" value="Genomic_DNA"/>
</dbReference>
<evidence type="ECO:0000256" key="8">
    <source>
        <dbReference type="ARBA" id="ARBA00023224"/>
    </source>
</evidence>
<keyword evidence="8" id="KW-0807">Transducer</keyword>
<feature type="transmembrane region" description="Helical" evidence="9">
    <location>
        <begin position="91"/>
        <end position="109"/>
    </location>
</feature>
<dbReference type="OrthoDB" id="9990906at2759"/>
<keyword evidence="5" id="KW-0297">G-protein coupled receptor</keyword>
<dbReference type="Proteomes" id="UP000663828">
    <property type="component" value="Unassembled WGS sequence"/>
</dbReference>
<keyword evidence="13" id="KW-1185">Reference proteome</keyword>
<dbReference type="GO" id="GO:0042923">
    <property type="term" value="F:neuropeptide binding"/>
    <property type="evidence" value="ECO:0007669"/>
    <property type="project" value="TreeGrafter"/>
</dbReference>
<sequence length="332" mass="37682">MSAASAPALIQTAITQYVFPIIVVFGNFGNLCMIAVYMQKKFRTNSCAIYLIASSFCCLISVNWSIIPLVTAINDYDLVNKSLAFCRIRGYLLQVSGQCIRYFLVLRCVDRYVLSSAHVSIRAFSRPRIAYLVVAITVIIWSVLSAQLLIWESIEAGRCGIYGLFGQIFTIYVIVFVALLPLCFMIILGILLMKNLRQSRTQVRPTHNNANGNRLNQRDASLRRLVLTEALVYIICTFMFPIVQIYAQATASMTSNKSTQQKQIEAFLNFFAQSLLLYLNYSTTFYIYVAVSKSFRNEVKKIVLINVQKLKVNTQDQTRRLIHGSRLTGHVR</sequence>
<evidence type="ECO:0000313" key="12">
    <source>
        <dbReference type="EMBL" id="CAF1431480.1"/>
    </source>
</evidence>
<feature type="transmembrane region" description="Helical" evidence="9">
    <location>
        <begin position="267"/>
        <end position="291"/>
    </location>
</feature>
<evidence type="ECO:0000256" key="3">
    <source>
        <dbReference type="ARBA" id="ARBA00022692"/>
    </source>
</evidence>
<reference evidence="11" key="1">
    <citation type="submission" date="2021-02" db="EMBL/GenBank/DDBJ databases">
        <authorList>
            <person name="Nowell W R."/>
        </authorList>
    </citation>
    <scope>NUCLEOTIDE SEQUENCE</scope>
</reference>
<evidence type="ECO:0000256" key="1">
    <source>
        <dbReference type="ARBA" id="ARBA00004651"/>
    </source>
</evidence>
<keyword evidence="6 9" id="KW-0472">Membrane</keyword>
<dbReference type="SUPFAM" id="SSF81321">
    <property type="entry name" value="Family A G protein-coupled receptor-like"/>
    <property type="match status" value="1"/>
</dbReference>
<feature type="transmembrane region" description="Helical" evidence="9">
    <location>
        <begin position="129"/>
        <end position="151"/>
    </location>
</feature>
<name>A0A815AJB4_ADIRI</name>
<dbReference type="EMBL" id="CAJNOR010002173">
    <property type="protein sequence ID" value="CAF1258120.1"/>
    <property type="molecule type" value="Genomic_DNA"/>
</dbReference>
<proteinExistence type="predicted"/>
<evidence type="ECO:0000256" key="2">
    <source>
        <dbReference type="ARBA" id="ARBA00022475"/>
    </source>
</evidence>
<feature type="transmembrane region" description="Helical" evidence="9">
    <location>
        <begin position="49"/>
        <end position="71"/>
    </location>
</feature>
<keyword evidence="3 9" id="KW-0812">Transmembrane</keyword>
<keyword evidence="2" id="KW-1003">Cell membrane</keyword>
<comment type="caution">
    <text evidence="11">The sequence shown here is derived from an EMBL/GenBank/DDBJ whole genome shotgun (WGS) entry which is preliminary data.</text>
</comment>
<evidence type="ECO:0000313" key="11">
    <source>
        <dbReference type="EMBL" id="CAF1258120.1"/>
    </source>
</evidence>
<evidence type="ECO:0000256" key="5">
    <source>
        <dbReference type="ARBA" id="ARBA00023040"/>
    </source>
</evidence>
<dbReference type="PRINTS" id="PR00237">
    <property type="entry name" value="GPCRRHODOPSN"/>
</dbReference>
<dbReference type="AlphaFoldDB" id="A0A815AJB4"/>
<keyword evidence="4 9" id="KW-1133">Transmembrane helix</keyword>
<evidence type="ECO:0000259" key="10">
    <source>
        <dbReference type="PROSITE" id="PS50262"/>
    </source>
</evidence>
<dbReference type="InterPro" id="IPR000276">
    <property type="entry name" value="GPCR_Rhodpsn"/>
</dbReference>
<protein>
    <recommendedName>
        <fullName evidence="10">G-protein coupled receptors family 1 profile domain-containing protein</fullName>
    </recommendedName>
</protein>
<feature type="transmembrane region" description="Helical" evidence="9">
    <location>
        <begin position="225"/>
        <end position="247"/>
    </location>
</feature>
<accession>A0A815AJB4</accession>
<dbReference type="GO" id="GO:0005886">
    <property type="term" value="C:plasma membrane"/>
    <property type="evidence" value="ECO:0007669"/>
    <property type="project" value="UniProtKB-SubCell"/>
</dbReference>
<dbReference type="Pfam" id="PF00001">
    <property type="entry name" value="7tm_1"/>
    <property type="match status" value="1"/>
</dbReference>
<feature type="domain" description="G-protein coupled receptors family 1 profile" evidence="10">
    <location>
        <begin position="29"/>
        <end position="288"/>
    </location>
</feature>
<evidence type="ECO:0000256" key="9">
    <source>
        <dbReference type="SAM" id="Phobius"/>
    </source>
</evidence>
<feature type="transmembrane region" description="Helical" evidence="9">
    <location>
        <begin position="171"/>
        <end position="192"/>
    </location>
</feature>
<dbReference type="Gene3D" id="1.20.1070.10">
    <property type="entry name" value="Rhodopsin 7-helix transmembrane proteins"/>
    <property type="match status" value="1"/>
</dbReference>
<keyword evidence="7" id="KW-0675">Receptor</keyword>
<dbReference type="PANTHER" id="PTHR24229">
    <property type="entry name" value="NEUROPEPTIDES RECEPTOR"/>
    <property type="match status" value="1"/>
</dbReference>
<dbReference type="PANTHER" id="PTHR24229:SF40">
    <property type="entry name" value="ALLATOSTATIN C RECEPTOR 1-RELATED"/>
    <property type="match status" value="1"/>
</dbReference>
<evidence type="ECO:0000313" key="13">
    <source>
        <dbReference type="Proteomes" id="UP000663828"/>
    </source>
</evidence>
<dbReference type="Proteomes" id="UP000663852">
    <property type="component" value="Unassembled WGS sequence"/>
</dbReference>
<evidence type="ECO:0000256" key="4">
    <source>
        <dbReference type="ARBA" id="ARBA00022989"/>
    </source>
</evidence>
<gene>
    <name evidence="12" type="ORF">EDS130_LOCUS38236</name>
    <name evidence="11" type="ORF">XAT740_LOCUS26628</name>
</gene>
<evidence type="ECO:0000256" key="6">
    <source>
        <dbReference type="ARBA" id="ARBA00023136"/>
    </source>
</evidence>
<dbReference type="PROSITE" id="PS50262">
    <property type="entry name" value="G_PROTEIN_RECEP_F1_2"/>
    <property type="match status" value="1"/>
</dbReference>
<dbReference type="GO" id="GO:0004930">
    <property type="term" value="F:G protein-coupled receptor activity"/>
    <property type="evidence" value="ECO:0007669"/>
    <property type="project" value="UniProtKB-KW"/>
</dbReference>
<dbReference type="GO" id="GO:0007218">
    <property type="term" value="P:neuropeptide signaling pathway"/>
    <property type="evidence" value="ECO:0007669"/>
    <property type="project" value="TreeGrafter"/>
</dbReference>
<comment type="subcellular location">
    <subcellularLocation>
        <location evidence="1">Cell membrane</location>
        <topology evidence="1">Multi-pass membrane protein</topology>
    </subcellularLocation>
</comment>
<organism evidence="11 13">
    <name type="scientific">Adineta ricciae</name>
    <name type="common">Rotifer</name>
    <dbReference type="NCBI Taxonomy" id="249248"/>
    <lineage>
        <taxon>Eukaryota</taxon>
        <taxon>Metazoa</taxon>
        <taxon>Spiralia</taxon>
        <taxon>Gnathifera</taxon>
        <taxon>Rotifera</taxon>
        <taxon>Eurotatoria</taxon>
        <taxon>Bdelloidea</taxon>
        <taxon>Adinetida</taxon>
        <taxon>Adinetidae</taxon>
        <taxon>Adineta</taxon>
    </lineage>
</organism>